<comment type="caution">
    <text evidence="3">The sequence shown here is derived from an EMBL/GenBank/DDBJ whole genome shotgun (WGS) entry which is preliminary data.</text>
</comment>
<protein>
    <recommendedName>
        <fullName evidence="2">EfeO-type cupredoxin-like domain-containing protein</fullName>
    </recommendedName>
</protein>
<accession>A0A6I2MLM5</accession>
<organism evidence="3 4">
    <name type="scientific">Maribacter luteus</name>
    <dbReference type="NCBI Taxonomy" id="2594478"/>
    <lineage>
        <taxon>Bacteria</taxon>
        <taxon>Pseudomonadati</taxon>
        <taxon>Bacteroidota</taxon>
        <taxon>Flavobacteriia</taxon>
        <taxon>Flavobacteriales</taxon>
        <taxon>Flavobacteriaceae</taxon>
        <taxon>Maribacter</taxon>
    </lineage>
</organism>
<evidence type="ECO:0000313" key="3">
    <source>
        <dbReference type="EMBL" id="MRX63054.1"/>
    </source>
</evidence>
<evidence type="ECO:0000259" key="2">
    <source>
        <dbReference type="Pfam" id="PF13473"/>
    </source>
</evidence>
<evidence type="ECO:0000256" key="1">
    <source>
        <dbReference type="SAM" id="SignalP"/>
    </source>
</evidence>
<evidence type="ECO:0000313" key="4">
    <source>
        <dbReference type="Proteomes" id="UP000443153"/>
    </source>
</evidence>
<dbReference type="OrthoDB" id="6264717at2"/>
<dbReference type="Proteomes" id="UP000443153">
    <property type="component" value="Unassembled WGS sequence"/>
</dbReference>
<gene>
    <name evidence="3" type="ORF">GJ691_02620</name>
</gene>
<feature type="chain" id="PRO_5026096276" description="EfeO-type cupredoxin-like domain-containing protein" evidence="1">
    <location>
        <begin position="21"/>
        <end position="129"/>
    </location>
</feature>
<sequence length="129" mass="14163">MKKIIAVIVLAFGMVFSVNAQDKMQKNALNTISLEQTPGEFTQKQITVPEGTYVFEIANNNVGHDVGFVLVEKGKDISKPENHIKTAYVTQAVATGKVQTSKPTKLEKGEYVYFCPLNPTATDNTLTVK</sequence>
<dbReference type="InterPro" id="IPR008972">
    <property type="entry name" value="Cupredoxin"/>
</dbReference>
<keyword evidence="1" id="KW-0732">Signal</keyword>
<dbReference type="EMBL" id="WKJH01000001">
    <property type="protein sequence ID" value="MRX63054.1"/>
    <property type="molecule type" value="Genomic_DNA"/>
</dbReference>
<dbReference type="AlphaFoldDB" id="A0A6I2MLM5"/>
<dbReference type="SUPFAM" id="SSF49503">
    <property type="entry name" value="Cupredoxins"/>
    <property type="match status" value="1"/>
</dbReference>
<dbReference type="Pfam" id="PF13473">
    <property type="entry name" value="Cupredoxin_1"/>
    <property type="match status" value="1"/>
</dbReference>
<dbReference type="Gene3D" id="2.60.40.420">
    <property type="entry name" value="Cupredoxins - blue copper proteins"/>
    <property type="match status" value="1"/>
</dbReference>
<feature type="signal peptide" evidence="1">
    <location>
        <begin position="1"/>
        <end position="20"/>
    </location>
</feature>
<dbReference type="RefSeq" id="WP_154363453.1">
    <property type="nucleotide sequence ID" value="NZ_WKJH01000001.1"/>
</dbReference>
<proteinExistence type="predicted"/>
<dbReference type="InterPro" id="IPR028096">
    <property type="entry name" value="EfeO_Cupredoxin"/>
</dbReference>
<reference evidence="3 4" key="1">
    <citation type="submission" date="2019-11" db="EMBL/GenBank/DDBJ databases">
        <title>Maribacter lutea sp. nov., a marine bacterium isolated from intertidal sand.</title>
        <authorList>
            <person name="Liu A."/>
        </authorList>
    </citation>
    <scope>NUCLEOTIDE SEQUENCE [LARGE SCALE GENOMIC DNA]</scope>
    <source>
        <strain evidence="3 4">RZ05</strain>
    </source>
</reference>
<name>A0A6I2MLM5_9FLAO</name>
<keyword evidence="4" id="KW-1185">Reference proteome</keyword>
<feature type="domain" description="EfeO-type cupredoxin-like" evidence="2">
    <location>
        <begin position="9"/>
        <end position="128"/>
    </location>
</feature>